<protein>
    <submittedName>
        <fullName evidence="1">Uncharacterized protein</fullName>
    </submittedName>
</protein>
<name>A0A9Q0LGN9_ANAIG</name>
<reference evidence="1" key="1">
    <citation type="submission" date="2022-10" db="EMBL/GenBank/DDBJ databases">
        <title>Novel sulphate-reducing endosymbionts in the free-living metamonad Anaeramoeba.</title>
        <authorList>
            <person name="Jerlstrom-Hultqvist J."/>
            <person name="Cepicka I."/>
            <person name="Gallot-Lavallee L."/>
            <person name="Salas-Leiva D."/>
            <person name="Curtis B.A."/>
            <person name="Zahonova K."/>
            <person name="Pipaliya S."/>
            <person name="Dacks J."/>
            <person name="Roger A.J."/>
        </authorList>
    </citation>
    <scope>NUCLEOTIDE SEQUENCE</scope>
    <source>
        <strain evidence="1">BMAN</strain>
    </source>
</reference>
<dbReference type="Proteomes" id="UP001149090">
    <property type="component" value="Unassembled WGS sequence"/>
</dbReference>
<proteinExistence type="predicted"/>
<evidence type="ECO:0000313" key="2">
    <source>
        <dbReference type="Proteomes" id="UP001149090"/>
    </source>
</evidence>
<organism evidence="1 2">
    <name type="scientific">Anaeramoeba ignava</name>
    <name type="common">Anaerobic marine amoeba</name>
    <dbReference type="NCBI Taxonomy" id="1746090"/>
    <lineage>
        <taxon>Eukaryota</taxon>
        <taxon>Metamonada</taxon>
        <taxon>Anaeramoebidae</taxon>
        <taxon>Anaeramoeba</taxon>
    </lineage>
</organism>
<dbReference type="EMBL" id="JAPDFW010000092">
    <property type="protein sequence ID" value="KAJ5070895.1"/>
    <property type="molecule type" value="Genomic_DNA"/>
</dbReference>
<accession>A0A9Q0LGN9</accession>
<dbReference type="AlphaFoldDB" id="A0A9Q0LGN9"/>
<keyword evidence="2" id="KW-1185">Reference proteome</keyword>
<sequence length="91" mass="10618">MDFLLQKWHEKYHKENAIYYDLKRGPCFGGDLYGIGIPDFYLNSKLQAEGSNLGYSYNLPNGIIYKTNEAKSYLAGSKNKWIVDEFETYFI</sequence>
<gene>
    <name evidence="1" type="ORF">M0811_01876</name>
</gene>
<evidence type="ECO:0000313" key="1">
    <source>
        <dbReference type="EMBL" id="KAJ5070895.1"/>
    </source>
</evidence>
<comment type="caution">
    <text evidence="1">The sequence shown here is derived from an EMBL/GenBank/DDBJ whole genome shotgun (WGS) entry which is preliminary data.</text>
</comment>